<dbReference type="GO" id="GO:0052875">
    <property type="term" value="F:riboflavin reductase [NAD(P)H] activity"/>
    <property type="evidence" value="ECO:0007669"/>
    <property type="project" value="UniProtKB-EC"/>
</dbReference>
<gene>
    <name evidence="5" type="primary">fre</name>
    <name evidence="5" type="ORF">OPS25_05880</name>
</gene>
<organism evidence="5 6">
    <name type="scientific">Alteromonas aquimaris</name>
    <dbReference type="NCBI Taxonomy" id="2998417"/>
    <lineage>
        <taxon>Bacteria</taxon>
        <taxon>Pseudomonadati</taxon>
        <taxon>Pseudomonadota</taxon>
        <taxon>Gammaproteobacteria</taxon>
        <taxon>Alteromonadales</taxon>
        <taxon>Alteromonadaceae</taxon>
        <taxon>Alteromonas/Salinimonas group</taxon>
        <taxon>Alteromonas</taxon>
    </lineage>
</organism>
<name>A0ABT3P5I6_9ALTE</name>
<reference evidence="5" key="1">
    <citation type="submission" date="2022-11" db="EMBL/GenBank/DDBJ databases">
        <title>Alteromonas sp. nov., isolated from sea water of the Qingdao.</title>
        <authorList>
            <person name="Wang Q."/>
        </authorList>
    </citation>
    <scope>NUCLEOTIDE SEQUENCE</scope>
    <source>
        <strain evidence="5">ASW11-7</strain>
    </source>
</reference>
<protein>
    <submittedName>
        <fullName evidence="5">NAD(P)H-flavin reductase</fullName>
        <ecNumber evidence="5">1.5.1.41</ecNumber>
    </submittedName>
</protein>
<comment type="caution">
    <text evidence="5">The sequence shown here is derived from an EMBL/GenBank/DDBJ whole genome shotgun (WGS) entry which is preliminary data.</text>
</comment>
<dbReference type="NCBIfam" id="NF005963">
    <property type="entry name" value="PRK08051.1"/>
    <property type="match status" value="1"/>
</dbReference>
<comment type="similarity">
    <text evidence="3">Belongs to the Fre/LuxG FAD/NAD(P) flavoprotein oxidoreductase family.</text>
</comment>
<dbReference type="Gene3D" id="3.40.50.80">
    <property type="entry name" value="Nucleotide-binding domain of ferredoxin-NADP reductase (FNR) module"/>
    <property type="match status" value="1"/>
</dbReference>
<sequence>MSEIECQVSAITPLTDSVFKVVLRPQAHLEFKAGQYILVHMGKDDKRPFSIASPAYDHEQIELHIGADKANTYAFEVLEKMRRDGVIKISGGHGDAFLRYTDKDIILIAGGTGFSYTHSILQQFLHEEHDNQIHLYWGGKTHSDLYMSDKMKQLATLHRHFTYVPVIEDADSSWTGHTGYVHHAVMKDFTDMRNCHVYIAGRFEMAKAARDDFRQHQLNPRDIFGDAFAFI</sequence>
<proteinExistence type="inferred from homology"/>
<dbReference type="EMBL" id="JAPFRD010000006">
    <property type="protein sequence ID" value="MCW8108022.1"/>
    <property type="molecule type" value="Genomic_DNA"/>
</dbReference>
<dbReference type="SUPFAM" id="SSF52343">
    <property type="entry name" value="Ferredoxin reductase-like, C-terminal NADP-linked domain"/>
    <property type="match status" value="1"/>
</dbReference>
<dbReference type="PANTHER" id="PTHR47354">
    <property type="entry name" value="NADH OXIDOREDUCTASE HCR"/>
    <property type="match status" value="1"/>
</dbReference>
<evidence type="ECO:0000256" key="1">
    <source>
        <dbReference type="ARBA" id="ARBA00023002"/>
    </source>
</evidence>
<evidence type="ECO:0000256" key="2">
    <source>
        <dbReference type="ARBA" id="ARBA00023223"/>
    </source>
</evidence>
<keyword evidence="1 5" id="KW-0560">Oxidoreductase</keyword>
<dbReference type="SUPFAM" id="SSF63380">
    <property type="entry name" value="Riboflavin synthase domain-like"/>
    <property type="match status" value="1"/>
</dbReference>
<evidence type="ECO:0000259" key="4">
    <source>
        <dbReference type="PROSITE" id="PS51384"/>
    </source>
</evidence>
<dbReference type="InterPro" id="IPR017938">
    <property type="entry name" value="Riboflavin_synthase-like_b-brl"/>
</dbReference>
<dbReference type="PROSITE" id="PS51384">
    <property type="entry name" value="FAD_FR"/>
    <property type="match status" value="1"/>
</dbReference>
<evidence type="ECO:0000256" key="3">
    <source>
        <dbReference type="ARBA" id="ARBA00038177"/>
    </source>
</evidence>
<evidence type="ECO:0000313" key="6">
    <source>
        <dbReference type="Proteomes" id="UP001142810"/>
    </source>
</evidence>
<dbReference type="InterPro" id="IPR017927">
    <property type="entry name" value="FAD-bd_FR_type"/>
</dbReference>
<dbReference type="Proteomes" id="UP001142810">
    <property type="component" value="Unassembled WGS sequence"/>
</dbReference>
<feature type="domain" description="FAD-binding FR-type" evidence="4">
    <location>
        <begin position="1"/>
        <end position="99"/>
    </location>
</feature>
<dbReference type="InterPro" id="IPR001433">
    <property type="entry name" value="OxRdtase_FAD/NAD-bd"/>
</dbReference>
<dbReference type="Pfam" id="PF00175">
    <property type="entry name" value="NAD_binding_1"/>
    <property type="match status" value="1"/>
</dbReference>
<dbReference type="EC" id="1.5.1.41" evidence="5"/>
<evidence type="ECO:0000313" key="5">
    <source>
        <dbReference type="EMBL" id="MCW8108022.1"/>
    </source>
</evidence>
<keyword evidence="2" id="KW-0455">Luminescence</keyword>
<dbReference type="InterPro" id="IPR039261">
    <property type="entry name" value="FNR_nucleotide-bd"/>
</dbReference>
<dbReference type="InterPro" id="IPR050415">
    <property type="entry name" value="MRET"/>
</dbReference>
<dbReference type="RefSeq" id="WP_265616725.1">
    <property type="nucleotide sequence ID" value="NZ_JAPFRD010000006.1"/>
</dbReference>
<dbReference type="PRINTS" id="PR00410">
    <property type="entry name" value="PHEHYDRXLASE"/>
</dbReference>
<accession>A0ABT3P5I6</accession>
<dbReference type="Gene3D" id="2.40.30.10">
    <property type="entry name" value="Translation factors"/>
    <property type="match status" value="1"/>
</dbReference>
<keyword evidence="6" id="KW-1185">Reference proteome</keyword>
<dbReference type="PANTHER" id="PTHR47354:SF7">
    <property type="entry name" value="NAD(P)H-FLAVIN REDUCTASE"/>
    <property type="match status" value="1"/>
</dbReference>
<dbReference type="CDD" id="cd06189">
    <property type="entry name" value="flavin_oxioreductase"/>
    <property type="match status" value="1"/>
</dbReference>